<evidence type="ECO:0000259" key="4">
    <source>
        <dbReference type="Pfam" id="PF01420"/>
    </source>
</evidence>
<dbReference type="Gene3D" id="3.90.220.20">
    <property type="entry name" value="DNA methylase specificity domains"/>
    <property type="match status" value="2"/>
</dbReference>
<dbReference type="OrthoDB" id="825893at2"/>
<evidence type="ECO:0000313" key="6">
    <source>
        <dbReference type="Proteomes" id="UP000324133"/>
    </source>
</evidence>
<evidence type="ECO:0000256" key="1">
    <source>
        <dbReference type="ARBA" id="ARBA00010923"/>
    </source>
</evidence>
<organism evidence="5 6">
    <name type="scientific">Rufibacter hautae</name>
    <dbReference type="NCBI Taxonomy" id="2595005"/>
    <lineage>
        <taxon>Bacteria</taxon>
        <taxon>Pseudomonadati</taxon>
        <taxon>Bacteroidota</taxon>
        <taxon>Cytophagia</taxon>
        <taxon>Cytophagales</taxon>
        <taxon>Hymenobacteraceae</taxon>
        <taxon>Rufibacter</taxon>
    </lineage>
</organism>
<comment type="similarity">
    <text evidence="1">Belongs to the type-I restriction system S methylase family.</text>
</comment>
<dbReference type="AlphaFoldDB" id="A0A5B6TB24"/>
<feature type="domain" description="Type I restriction modification DNA specificity" evidence="4">
    <location>
        <begin position="212"/>
        <end position="352"/>
    </location>
</feature>
<comment type="caution">
    <text evidence="5">The sequence shown here is derived from an EMBL/GenBank/DDBJ whole genome shotgun (WGS) entry which is preliminary data.</text>
</comment>
<dbReference type="InterPro" id="IPR000055">
    <property type="entry name" value="Restrct_endonuc_typeI_TRD"/>
</dbReference>
<keyword evidence="3" id="KW-0238">DNA-binding</keyword>
<evidence type="ECO:0000256" key="2">
    <source>
        <dbReference type="ARBA" id="ARBA00022747"/>
    </source>
</evidence>
<evidence type="ECO:0000256" key="3">
    <source>
        <dbReference type="ARBA" id="ARBA00023125"/>
    </source>
</evidence>
<dbReference type="SUPFAM" id="SSF116734">
    <property type="entry name" value="DNA methylase specificity domain"/>
    <property type="match status" value="2"/>
</dbReference>
<feature type="domain" description="Type I restriction modification DNA specificity" evidence="4">
    <location>
        <begin position="1"/>
        <end position="182"/>
    </location>
</feature>
<dbReference type="Pfam" id="PF01420">
    <property type="entry name" value="Methylase_S"/>
    <property type="match status" value="2"/>
</dbReference>
<dbReference type="InterPro" id="IPR044946">
    <property type="entry name" value="Restrct_endonuc_typeI_TRD_sf"/>
</dbReference>
<dbReference type="EMBL" id="VKKY01000002">
    <property type="protein sequence ID" value="KAA3437667.1"/>
    <property type="molecule type" value="Genomic_DNA"/>
</dbReference>
<dbReference type="RefSeq" id="WP_149090730.1">
    <property type="nucleotide sequence ID" value="NZ_VKKY01000002.1"/>
</dbReference>
<name>A0A5B6TB24_9BACT</name>
<dbReference type="GO" id="GO:0003677">
    <property type="term" value="F:DNA binding"/>
    <property type="evidence" value="ECO:0007669"/>
    <property type="project" value="UniProtKB-KW"/>
</dbReference>
<dbReference type="Gene3D" id="1.10.287.1120">
    <property type="entry name" value="Bipartite methylase S protein"/>
    <property type="match status" value="1"/>
</dbReference>
<dbReference type="PANTHER" id="PTHR30408">
    <property type="entry name" value="TYPE-1 RESTRICTION ENZYME ECOKI SPECIFICITY PROTEIN"/>
    <property type="match status" value="1"/>
</dbReference>
<reference evidence="5 6" key="1">
    <citation type="submission" date="2019-07" db="EMBL/GenBank/DDBJ databases">
        <title>Rufibacter sp. nov., isolated from lake sediment.</title>
        <authorList>
            <person name="Qu J.-H."/>
        </authorList>
    </citation>
    <scope>NUCLEOTIDE SEQUENCE [LARGE SCALE GENOMIC DNA]</scope>
    <source>
        <strain evidence="5 6">NBS58-1</strain>
    </source>
</reference>
<evidence type="ECO:0000313" key="5">
    <source>
        <dbReference type="EMBL" id="KAA3437667.1"/>
    </source>
</evidence>
<dbReference type="Proteomes" id="UP000324133">
    <property type="component" value="Unassembled WGS sequence"/>
</dbReference>
<dbReference type="CDD" id="cd17516">
    <property type="entry name" value="RMtype1_S_HinAWORF1578P-TRD2-CR2_like"/>
    <property type="match status" value="1"/>
</dbReference>
<sequence length="422" mass="47782">MKGWKVINIGSLGQVITGNTPLTTDKELYGGPYPFIKPTDMDIDRRYVSTWEDTYSDKAFKKYKNSYIPKGATGVVTIGTVGEKMFQADRPCFTNQSVNVVIPDETLYDKDFIYYLLKYNLPKVSSANPGTASGRHHVSKSNFCAIEVIVPVDLSIQKRIGFILSSYDNLIENNLKRIKLLEELAQRTYMEWFVKFRINGKQLEVNAETGLPEGWIGKEFGFFGEIKTGKTPSTSNNDFFHGEVPFVKTPDMAGFPYVLETNQTLSRIGADTQKKKFIPKNSLMVSCIGSAGVYALASEACQTNQQINSIIFYKEYYQYYFYCLAGKLKPILEGLGSNGATMTNVNKGKFEKMIAVHPTDEVLIRFHNLVKSNFEVILNLQRQIRLLKESRDILLPRLMNGTLSIERARQEQFALAEEEELA</sequence>
<dbReference type="PANTHER" id="PTHR30408:SF13">
    <property type="entry name" value="TYPE I RESTRICTION ENZYME HINDI SPECIFICITY SUBUNIT"/>
    <property type="match status" value="1"/>
</dbReference>
<accession>A0A5B6TB24</accession>
<gene>
    <name evidence="5" type="ORF">FOA19_10190</name>
</gene>
<protein>
    <recommendedName>
        <fullName evidence="4">Type I restriction modification DNA specificity domain-containing protein</fullName>
    </recommendedName>
</protein>
<keyword evidence="2" id="KW-0680">Restriction system</keyword>
<dbReference type="GO" id="GO:0009307">
    <property type="term" value="P:DNA restriction-modification system"/>
    <property type="evidence" value="ECO:0007669"/>
    <property type="project" value="UniProtKB-KW"/>
</dbReference>
<keyword evidence="6" id="KW-1185">Reference proteome</keyword>
<proteinExistence type="inferred from homology"/>
<dbReference type="InterPro" id="IPR052021">
    <property type="entry name" value="Type-I_RS_S_subunit"/>
</dbReference>